<dbReference type="PRINTS" id="PR00036">
    <property type="entry name" value="HTHLACI"/>
</dbReference>
<keyword evidence="3" id="KW-0804">Transcription</keyword>
<dbReference type="PANTHER" id="PTHR30146:SF109">
    <property type="entry name" value="HTH-TYPE TRANSCRIPTIONAL REGULATOR GALS"/>
    <property type="match status" value="1"/>
</dbReference>
<dbReference type="InterPro" id="IPR046335">
    <property type="entry name" value="LacI/GalR-like_sensor"/>
</dbReference>
<dbReference type="Gene3D" id="3.40.50.2300">
    <property type="match status" value="2"/>
</dbReference>
<protein>
    <submittedName>
        <fullName evidence="5">LacI family transcriptional regulator</fullName>
    </submittedName>
</protein>
<dbReference type="RefSeq" id="WP_100288929.1">
    <property type="nucleotide sequence ID" value="NZ_PHHA01000018.1"/>
</dbReference>
<dbReference type="Gene3D" id="1.10.260.40">
    <property type="entry name" value="lambda repressor-like DNA-binding domains"/>
    <property type="match status" value="1"/>
</dbReference>
<evidence type="ECO:0000259" key="4">
    <source>
        <dbReference type="PROSITE" id="PS50932"/>
    </source>
</evidence>
<keyword evidence="1" id="KW-0805">Transcription regulation</keyword>
<dbReference type="EMBL" id="PHHA01000018">
    <property type="protein sequence ID" value="PJG85071.1"/>
    <property type="molecule type" value="Genomic_DNA"/>
</dbReference>
<evidence type="ECO:0000256" key="2">
    <source>
        <dbReference type="ARBA" id="ARBA00023125"/>
    </source>
</evidence>
<name>A0A2M8S1N8_9PAST</name>
<dbReference type="PANTHER" id="PTHR30146">
    <property type="entry name" value="LACI-RELATED TRANSCRIPTIONAL REPRESSOR"/>
    <property type="match status" value="1"/>
</dbReference>
<proteinExistence type="predicted"/>
<dbReference type="SUPFAM" id="SSF47413">
    <property type="entry name" value="lambda repressor-like DNA-binding domains"/>
    <property type="match status" value="1"/>
</dbReference>
<dbReference type="Pfam" id="PF13377">
    <property type="entry name" value="Peripla_BP_3"/>
    <property type="match status" value="1"/>
</dbReference>
<keyword evidence="2" id="KW-0238">DNA-binding</keyword>
<dbReference type="GO" id="GO:0000976">
    <property type="term" value="F:transcription cis-regulatory region binding"/>
    <property type="evidence" value="ECO:0007669"/>
    <property type="project" value="TreeGrafter"/>
</dbReference>
<dbReference type="InterPro" id="IPR028082">
    <property type="entry name" value="Peripla_BP_I"/>
</dbReference>
<sequence length="338" mass="38109">MFSSKDVAKRAGVSQTTVSRVLNTPERVKAKTRDKVLQVIQELGYVRNENARNLVAKRTYTISLISGPLHNPFYVDTTSRIIQYATTLGYKVNVHFSTIDNAQHIYELALSHKIDGLIMSCVLLDDPIVEQLKKLNLPFISFNRRHSTARHFVEIDNIAAGRKALQHLVDLAHTDILWIGASDVVSTFRDRFIGFKQHYEWLKKQPNSSKLNVRTINYKQLDQPDLRKLLTKLYQTKRLPSAICAATDAMAIAAMEILISLGVSIPEDISIIGIDNVDLSGNYLVQLTTVGAENNTCLGLLAIQKLIEMIEHKDKLDEFSITLPVSLYTRGSTQQYNQ</sequence>
<dbReference type="SMART" id="SM00354">
    <property type="entry name" value="HTH_LACI"/>
    <property type="match status" value="1"/>
</dbReference>
<dbReference type="Pfam" id="PF00356">
    <property type="entry name" value="LacI"/>
    <property type="match status" value="1"/>
</dbReference>
<reference evidence="5 6" key="1">
    <citation type="submission" date="2017-11" db="EMBL/GenBank/DDBJ databases">
        <title>Reclassification of Bisgaard taxon 7 as Conservatibacter flavescens gen. nov., sp. nov.</title>
        <authorList>
            <person name="Christensen H."/>
        </authorList>
    </citation>
    <scope>NUCLEOTIDE SEQUENCE [LARGE SCALE GENOMIC DNA]</scope>
    <source>
        <strain evidence="5 6">7_4</strain>
    </source>
</reference>
<dbReference type="GO" id="GO:0003700">
    <property type="term" value="F:DNA-binding transcription factor activity"/>
    <property type="evidence" value="ECO:0007669"/>
    <property type="project" value="TreeGrafter"/>
</dbReference>
<gene>
    <name evidence="5" type="ORF">CVP05_07380</name>
</gene>
<dbReference type="AlphaFoldDB" id="A0A2M8S1N8"/>
<dbReference type="CDD" id="cd01392">
    <property type="entry name" value="HTH_LacI"/>
    <property type="match status" value="1"/>
</dbReference>
<accession>A0A2M8S1N8</accession>
<dbReference type="CDD" id="cd06267">
    <property type="entry name" value="PBP1_LacI_sugar_binding-like"/>
    <property type="match status" value="1"/>
</dbReference>
<dbReference type="SUPFAM" id="SSF53822">
    <property type="entry name" value="Periplasmic binding protein-like I"/>
    <property type="match status" value="1"/>
</dbReference>
<dbReference type="OrthoDB" id="5681588at2"/>
<keyword evidence="6" id="KW-1185">Reference proteome</keyword>
<evidence type="ECO:0000313" key="6">
    <source>
        <dbReference type="Proteomes" id="UP000229329"/>
    </source>
</evidence>
<dbReference type="InterPro" id="IPR000843">
    <property type="entry name" value="HTH_LacI"/>
</dbReference>
<feature type="domain" description="HTH lacI-type" evidence="4">
    <location>
        <begin position="5"/>
        <end position="56"/>
    </location>
</feature>
<evidence type="ECO:0000313" key="5">
    <source>
        <dbReference type="EMBL" id="PJG85071.1"/>
    </source>
</evidence>
<evidence type="ECO:0000256" key="3">
    <source>
        <dbReference type="ARBA" id="ARBA00023163"/>
    </source>
</evidence>
<organism evidence="5 6">
    <name type="scientific">Conservatibacter flavescens</name>
    <dbReference type="NCBI Taxonomy" id="28161"/>
    <lineage>
        <taxon>Bacteria</taxon>
        <taxon>Pseudomonadati</taxon>
        <taxon>Pseudomonadota</taxon>
        <taxon>Gammaproteobacteria</taxon>
        <taxon>Pasteurellales</taxon>
        <taxon>Pasteurellaceae</taxon>
        <taxon>Conservatibacter</taxon>
    </lineage>
</organism>
<dbReference type="PROSITE" id="PS50932">
    <property type="entry name" value="HTH_LACI_2"/>
    <property type="match status" value="1"/>
</dbReference>
<dbReference type="Proteomes" id="UP000229329">
    <property type="component" value="Unassembled WGS sequence"/>
</dbReference>
<evidence type="ECO:0000256" key="1">
    <source>
        <dbReference type="ARBA" id="ARBA00023015"/>
    </source>
</evidence>
<dbReference type="InterPro" id="IPR010982">
    <property type="entry name" value="Lambda_DNA-bd_dom_sf"/>
</dbReference>
<comment type="caution">
    <text evidence="5">The sequence shown here is derived from an EMBL/GenBank/DDBJ whole genome shotgun (WGS) entry which is preliminary data.</text>
</comment>